<dbReference type="GO" id="GO:0047617">
    <property type="term" value="F:fatty acyl-CoA hydrolase activity"/>
    <property type="evidence" value="ECO:0007669"/>
    <property type="project" value="TreeGrafter"/>
</dbReference>
<dbReference type="Pfam" id="PF03061">
    <property type="entry name" value="4HBT"/>
    <property type="match status" value="1"/>
</dbReference>
<evidence type="ECO:0000259" key="3">
    <source>
        <dbReference type="Pfam" id="PF03061"/>
    </source>
</evidence>
<dbReference type="InterPro" id="IPR006684">
    <property type="entry name" value="YbgC/YbaW"/>
</dbReference>
<dbReference type="SUPFAM" id="SSF54637">
    <property type="entry name" value="Thioesterase/thiol ester dehydrase-isomerase"/>
    <property type="match status" value="1"/>
</dbReference>
<dbReference type="EMBL" id="CACSII010000001">
    <property type="protein sequence ID" value="CAA0078959.1"/>
    <property type="molecule type" value="Genomic_DNA"/>
</dbReference>
<dbReference type="CDD" id="cd00586">
    <property type="entry name" value="4HBT"/>
    <property type="match status" value="1"/>
</dbReference>
<dbReference type="Gene3D" id="3.10.129.10">
    <property type="entry name" value="Hotdog Thioesterase"/>
    <property type="match status" value="1"/>
</dbReference>
<evidence type="ECO:0000256" key="2">
    <source>
        <dbReference type="ARBA" id="ARBA00022801"/>
    </source>
</evidence>
<dbReference type="InterPro" id="IPR014166">
    <property type="entry name" value="Tol-Pal_acyl-CoA_thioesterase"/>
</dbReference>
<gene>
    <name evidence="4" type="primary">ybgC_1</name>
    <name evidence="4" type="ORF">DPBNPPHM_00093</name>
</gene>
<proteinExistence type="inferred from homology"/>
<dbReference type="PANTHER" id="PTHR31793">
    <property type="entry name" value="4-HYDROXYBENZOYL-COA THIOESTERASE FAMILY MEMBER"/>
    <property type="match status" value="1"/>
</dbReference>
<dbReference type="EC" id="3.1.2.-" evidence="4"/>
<dbReference type="NCBIfam" id="TIGR00051">
    <property type="entry name" value="YbgC/FadM family acyl-CoA thioesterase"/>
    <property type="match status" value="1"/>
</dbReference>
<dbReference type="InterPro" id="IPR029069">
    <property type="entry name" value="HotDog_dom_sf"/>
</dbReference>
<organism evidence="4 5">
    <name type="scientific">BD1-7 clade bacterium</name>
    <dbReference type="NCBI Taxonomy" id="2029982"/>
    <lineage>
        <taxon>Bacteria</taxon>
        <taxon>Pseudomonadati</taxon>
        <taxon>Pseudomonadota</taxon>
        <taxon>Gammaproteobacteria</taxon>
        <taxon>Cellvibrionales</taxon>
        <taxon>Spongiibacteraceae</taxon>
        <taxon>BD1-7 clade</taxon>
    </lineage>
</organism>
<dbReference type="FunFam" id="3.10.129.10:FF:000004">
    <property type="entry name" value="Tol-pal system-associated acyl-CoA thioesterase"/>
    <property type="match status" value="1"/>
</dbReference>
<dbReference type="NCBIfam" id="TIGR02799">
    <property type="entry name" value="thio_ybgC"/>
    <property type="match status" value="1"/>
</dbReference>
<comment type="similarity">
    <text evidence="1">Belongs to the 4-hydroxybenzoyl-CoA thioesterase family.</text>
</comment>
<sequence length="153" mass="17145">MVSTPNKTQPLAEFFWRVRAYIEDTDAGGIVYHGNYLNYMERARTESLRALGFDKTYVTGAEILLVVHSLAIDYKQPAVLDDELLVEAHVMGLKRTSITFRQNILRGTELLTEATVKIACINKNTMRPVAMPDELSAALRRWIDVGELAGAAM</sequence>
<evidence type="ECO:0000256" key="1">
    <source>
        <dbReference type="ARBA" id="ARBA00005953"/>
    </source>
</evidence>
<dbReference type="PIRSF" id="PIRSF003230">
    <property type="entry name" value="YbgC"/>
    <property type="match status" value="1"/>
</dbReference>
<dbReference type="InterPro" id="IPR050563">
    <property type="entry name" value="4-hydroxybenzoyl-CoA_TE"/>
</dbReference>
<protein>
    <submittedName>
        <fullName evidence="4">Acyl-CoA thioesterase YbgC</fullName>
        <ecNumber evidence="4">3.1.2.-</ecNumber>
    </submittedName>
</protein>
<accession>A0A5S9MQN7</accession>
<dbReference type="InterPro" id="IPR006683">
    <property type="entry name" value="Thioestr_dom"/>
</dbReference>
<dbReference type="PANTHER" id="PTHR31793:SF37">
    <property type="entry name" value="ACYL-COA THIOESTER HYDROLASE YBGC"/>
    <property type="match status" value="1"/>
</dbReference>
<reference evidence="4 5" key="1">
    <citation type="submission" date="2019-11" db="EMBL/GenBank/DDBJ databases">
        <authorList>
            <person name="Holert J."/>
        </authorList>
    </citation>
    <scope>NUCLEOTIDE SEQUENCE [LARGE SCALE GENOMIC DNA]</scope>
    <source>
        <strain evidence="4">BC5_2</strain>
    </source>
</reference>
<dbReference type="AlphaFoldDB" id="A0A5S9MQN7"/>
<evidence type="ECO:0000313" key="4">
    <source>
        <dbReference type="EMBL" id="CAA0078959.1"/>
    </source>
</evidence>
<keyword evidence="2 4" id="KW-0378">Hydrolase</keyword>
<feature type="domain" description="Thioesterase" evidence="3">
    <location>
        <begin position="28"/>
        <end position="109"/>
    </location>
</feature>
<name>A0A5S9MQN7_9GAMM</name>
<dbReference type="Proteomes" id="UP000434580">
    <property type="component" value="Unassembled WGS sequence"/>
</dbReference>
<evidence type="ECO:0000313" key="5">
    <source>
        <dbReference type="Proteomes" id="UP000434580"/>
    </source>
</evidence>